<feature type="compositionally biased region" description="Basic residues" evidence="1">
    <location>
        <begin position="29"/>
        <end position="51"/>
    </location>
</feature>
<organism evidence="2">
    <name type="scientific">uncultured Rubrobacteraceae bacterium</name>
    <dbReference type="NCBI Taxonomy" id="349277"/>
    <lineage>
        <taxon>Bacteria</taxon>
        <taxon>Bacillati</taxon>
        <taxon>Actinomycetota</taxon>
        <taxon>Rubrobacteria</taxon>
        <taxon>Rubrobacterales</taxon>
        <taxon>Rubrobacteraceae</taxon>
        <taxon>environmental samples</taxon>
    </lineage>
</organism>
<sequence length="92" mass="9844">EQPKRDDADLPAVDAPPGGLPDRGSRLHPGARGRRLRPAHAGRRRPRRHPHRGGDVAAGPHQAPVPPPSPGPQRGDRARAEGGDACEHEQHL</sequence>
<dbReference type="AlphaFoldDB" id="A0A6J4T104"/>
<protein>
    <submittedName>
        <fullName evidence="2">Uncharacterized protein</fullName>
    </submittedName>
</protein>
<evidence type="ECO:0000256" key="1">
    <source>
        <dbReference type="SAM" id="MobiDB-lite"/>
    </source>
</evidence>
<feature type="non-terminal residue" evidence="2">
    <location>
        <position position="92"/>
    </location>
</feature>
<reference evidence="2" key="1">
    <citation type="submission" date="2020-02" db="EMBL/GenBank/DDBJ databases">
        <authorList>
            <person name="Meier V. D."/>
        </authorList>
    </citation>
    <scope>NUCLEOTIDE SEQUENCE</scope>
    <source>
        <strain evidence="2">AVDCRST_MAG12</strain>
    </source>
</reference>
<gene>
    <name evidence="2" type="ORF">AVDCRST_MAG12-3201</name>
</gene>
<feature type="non-terminal residue" evidence="2">
    <location>
        <position position="1"/>
    </location>
</feature>
<accession>A0A6J4T104</accession>
<name>A0A6J4T104_9ACTN</name>
<dbReference type="EMBL" id="CADCVK010000446">
    <property type="protein sequence ID" value="CAA9510686.1"/>
    <property type="molecule type" value="Genomic_DNA"/>
</dbReference>
<feature type="region of interest" description="Disordered" evidence="1">
    <location>
        <begin position="1"/>
        <end position="92"/>
    </location>
</feature>
<evidence type="ECO:0000313" key="2">
    <source>
        <dbReference type="EMBL" id="CAA9510686.1"/>
    </source>
</evidence>
<feature type="compositionally biased region" description="Basic and acidic residues" evidence="1">
    <location>
        <begin position="74"/>
        <end position="92"/>
    </location>
</feature>
<proteinExistence type="predicted"/>